<dbReference type="KEGG" id="adin:H7849_22720"/>
<dbReference type="InterPro" id="IPR001478">
    <property type="entry name" value="PDZ"/>
</dbReference>
<reference evidence="3 4" key="1">
    <citation type="submission" date="2020-08" db="EMBL/GenBank/DDBJ databases">
        <title>Edaphobacter telluris sp. nov. and Acidobacterium dinghuensis sp. nov., two acidobacteria isolated from forest soil.</title>
        <authorList>
            <person name="Fu J."/>
            <person name="Qiu L."/>
        </authorList>
    </citation>
    <scope>NUCLEOTIDE SEQUENCE [LARGE SCALE GENOMIC DNA]</scope>
    <source>
        <strain evidence="3">4Y35</strain>
    </source>
</reference>
<feature type="domain" description="PDZ" evidence="2">
    <location>
        <begin position="38"/>
        <end position="129"/>
    </location>
</feature>
<dbReference type="PANTHER" id="PTHR22939">
    <property type="entry name" value="SERINE PROTEASE FAMILY S1C HTRA-RELATED"/>
    <property type="match status" value="1"/>
</dbReference>
<dbReference type="PANTHER" id="PTHR22939:SF129">
    <property type="entry name" value="SERINE PROTEASE HTRA2, MITOCHONDRIAL"/>
    <property type="match status" value="1"/>
</dbReference>
<proteinExistence type="inferred from homology"/>
<sequence>MKHFLRLGWTILAAGGATLTVCNNQVAAQPITVFNDTSAYLAHSSQSYLGVNIRDIDNDRAAELKLKDVHGAEITTVDHDAPANKAGLKVHDVVLEMNGQRVEGAEQLRRMLRETPPGHTVKFVISRDGQQQNISVELGDRAKVEANAWSQHFTVPDPSEPQTAQGLAAPSTRGFGNGFFGVFTTSGLYIGADVDVLSTQLASYFGVSDGTGLLVKSVDENSPAATAGLKAGDVITKVNNDNMASRADWMKVLHNNRGKQVQLTVMRDKKEQKLNLQAGEPKKKGELELPEFCPDVFVYDEPDLKVRMNGALAMLDSGDLDSAVRSTDAVKLSQKALDSIDLRMLQPLLEQQIQILDDDLADQDELQ</sequence>
<dbReference type="Gene3D" id="2.30.42.10">
    <property type="match status" value="2"/>
</dbReference>
<gene>
    <name evidence="3" type="ORF">H7849_22720</name>
</gene>
<keyword evidence="4" id="KW-1185">Reference proteome</keyword>
<evidence type="ECO:0000313" key="3">
    <source>
        <dbReference type="EMBL" id="QNI31815.1"/>
    </source>
</evidence>
<dbReference type="CDD" id="cd06779">
    <property type="entry name" value="cpPDZ_Deg_HtrA-like"/>
    <property type="match status" value="1"/>
</dbReference>
<dbReference type="SUPFAM" id="SSF50156">
    <property type="entry name" value="PDZ domain-like"/>
    <property type="match status" value="2"/>
</dbReference>
<dbReference type="Proteomes" id="UP000515312">
    <property type="component" value="Chromosome"/>
</dbReference>
<name>A0A7G8BGZ5_9BACT</name>
<dbReference type="RefSeq" id="WP_186742759.1">
    <property type="nucleotide sequence ID" value="NZ_CP060394.1"/>
</dbReference>
<evidence type="ECO:0000259" key="2">
    <source>
        <dbReference type="PROSITE" id="PS50106"/>
    </source>
</evidence>
<protein>
    <submittedName>
        <fullName evidence="3">PDZ domain-containing protein</fullName>
    </submittedName>
</protein>
<feature type="domain" description="PDZ" evidence="2">
    <location>
        <begin position="193"/>
        <end position="269"/>
    </location>
</feature>
<dbReference type="PROSITE" id="PS50106">
    <property type="entry name" value="PDZ"/>
    <property type="match status" value="2"/>
</dbReference>
<evidence type="ECO:0000313" key="4">
    <source>
        <dbReference type="Proteomes" id="UP000515312"/>
    </source>
</evidence>
<evidence type="ECO:0000256" key="1">
    <source>
        <dbReference type="ARBA" id="ARBA00010541"/>
    </source>
</evidence>
<organism evidence="3 4">
    <name type="scientific">Alloacidobacterium dinghuense</name>
    <dbReference type="NCBI Taxonomy" id="2763107"/>
    <lineage>
        <taxon>Bacteria</taxon>
        <taxon>Pseudomonadati</taxon>
        <taxon>Acidobacteriota</taxon>
        <taxon>Terriglobia</taxon>
        <taxon>Terriglobales</taxon>
        <taxon>Acidobacteriaceae</taxon>
        <taxon>Alloacidobacterium</taxon>
    </lineage>
</organism>
<dbReference type="InterPro" id="IPR036034">
    <property type="entry name" value="PDZ_sf"/>
</dbReference>
<comment type="similarity">
    <text evidence="1">Belongs to the peptidase S1C family.</text>
</comment>
<dbReference type="AlphaFoldDB" id="A0A7G8BGZ5"/>
<dbReference type="EMBL" id="CP060394">
    <property type="protein sequence ID" value="QNI31815.1"/>
    <property type="molecule type" value="Genomic_DNA"/>
</dbReference>
<dbReference type="SMART" id="SM00228">
    <property type="entry name" value="PDZ"/>
    <property type="match status" value="2"/>
</dbReference>
<dbReference type="Pfam" id="PF13180">
    <property type="entry name" value="PDZ_2"/>
    <property type="match status" value="2"/>
</dbReference>
<accession>A0A7G8BGZ5</accession>